<organism evidence="1 2">
    <name type="scientific">Listeria farberi</name>
    <dbReference type="NCBI Taxonomy" id="2713500"/>
    <lineage>
        <taxon>Bacteria</taxon>
        <taxon>Bacillati</taxon>
        <taxon>Bacillota</taxon>
        <taxon>Bacilli</taxon>
        <taxon>Bacillales</taxon>
        <taxon>Listeriaceae</taxon>
        <taxon>Listeria</taxon>
    </lineage>
</organism>
<evidence type="ECO:0000313" key="2">
    <source>
        <dbReference type="Proteomes" id="UP000558070"/>
    </source>
</evidence>
<gene>
    <name evidence="1" type="ORF">HCB47_03185</name>
</gene>
<dbReference type="AlphaFoldDB" id="A0A7X0ZG20"/>
<dbReference type="EMBL" id="JAARZO010000001">
    <property type="protein sequence ID" value="MBC2286642.1"/>
    <property type="molecule type" value="Genomic_DNA"/>
</dbReference>
<reference evidence="1 2" key="1">
    <citation type="submission" date="2020-03" db="EMBL/GenBank/DDBJ databases">
        <title>Soil Listeria distribution.</title>
        <authorList>
            <person name="Liao J."/>
            <person name="Wiedmann M."/>
        </authorList>
    </citation>
    <scope>NUCLEOTIDE SEQUENCE [LARGE SCALE GENOMIC DNA]</scope>
    <source>
        <strain evidence="1 2">FSL L7-0072</strain>
    </source>
</reference>
<accession>A0A7X0ZG20</accession>
<protein>
    <submittedName>
        <fullName evidence="1">Uncharacterized protein</fullName>
    </submittedName>
</protein>
<name>A0A7X0ZG20_9LIST</name>
<proteinExistence type="predicted"/>
<evidence type="ECO:0000313" key="1">
    <source>
        <dbReference type="EMBL" id="MBC2286642.1"/>
    </source>
</evidence>
<sequence length="171" mass="20395">MVRINKYYLYKWRSSESYEDVIKDNIEPPLWATHDLLSDARFNYIETCPTLYGNVTRLLTLARYISEENQLFDSWFNEVFLRAQELFPNRQWPINEKISKNNMDMMYDSNQDPFIPREFYFTTGFNYQSANLVEFQNKLLTEANPSINDFFSTPENMINAGFNGVPYKIIK</sequence>
<comment type="caution">
    <text evidence="1">The sequence shown here is derived from an EMBL/GenBank/DDBJ whole genome shotgun (WGS) entry which is preliminary data.</text>
</comment>
<dbReference type="RefSeq" id="WP_185607707.1">
    <property type="nucleotide sequence ID" value="NZ_JAARZO010000001.1"/>
</dbReference>
<dbReference type="Proteomes" id="UP000558070">
    <property type="component" value="Unassembled WGS sequence"/>
</dbReference>